<dbReference type="InterPro" id="IPR000544">
    <property type="entry name" value="Octanoyltransferase"/>
</dbReference>
<keyword evidence="2 5" id="KW-0808">Transferase</keyword>
<keyword evidence="3 5" id="KW-0012">Acyltransferase</keyword>
<comment type="similarity">
    <text evidence="5 6">Belongs to the LipB family.</text>
</comment>
<dbReference type="NCBIfam" id="TIGR00214">
    <property type="entry name" value="lipB"/>
    <property type="match status" value="1"/>
</dbReference>
<evidence type="ECO:0000313" key="12">
    <source>
        <dbReference type="Proteomes" id="UP000517753"/>
    </source>
</evidence>
<comment type="catalytic activity">
    <reaction evidence="5 6">
        <text>octanoyl-[ACP] + L-lysyl-[protein] = N(6)-octanoyl-L-lysyl-[protein] + holo-[ACP] + H(+)</text>
        <dbReference type="Rhea" id="RHEA:17665"/>
        <dbReference type="Rhea" id="RHEA-COMP:9636"/>
        <dbReference type="Rhea" id="RHEA-COMP:9685"/>
        <dbReference type="Rhea" id="RHEA-COMP:9752"/>
        <dbReference type="Rhea" id="RHEA-COMP:9928"/>
        <dbReference type="ChEBI" id="CHEBI:15378"/>
        <dbReference type="ChEBI" id="CHEBI:29969"/>
        <dbReference type="ChEBI" id="CHEBI:64479"/>
        <dbReference type="ChEBI" id="CHEBI:78463"/>
        <dbReference type="ChEBI" id="CHEBI:78809"/>
        <dbReference type="EC" id="2.3.1.181"/>
    </reaction>
</comment>
<dbReference type="GO" id="GO:0005737">
    <property type="term" value="C:cytoplasm"/>
    <property type="evidence" value="ECO:0007669"/>
    <property type="project" value="UniProtKB-SubCell"/>
</dbReference>
<dbReference type="UniPathway" id="UPA00538">
    <property type="reaction ID" value="UER00592"/>
</dbReference>
<evidence type="ECO:0000256" key="8">
    <source>
        <dbReference type="PIRSR" id="PIRSR016262-2"/>
    </source>
</evidence>
<dbReference type="RefSeq" id="WP_179509148.1">
    <property type="nucleotide sequence ID" value="NZ_JACCBY010000003.1"/>
</dbReference>
<comment type="subcellular location">
    <subcellularLocation>
        <location evidence="5">Cytoplasm</location>
    </subcellularLocation>
</comment>
<accession>A0A7Y9FP44</accession>
<evidence type="ECO:0000256" key="3">
    <source>
        <dbReference type="ARBA" id="ARBA00023315"/>
    </source>
</evidence>
<comment type="function">
    <text evidence="4 5 6">Catalyzes the transfer of endogenously produced octanoic acid from octanoyl-acyl-carrier-protein onto the lipoyl domains of lipoate-dependent enzymes. Lipoyl-ACP can also act as a substrate although octanoyl-ACP is likely to be the physiological substrate.</text>
</comment>
<evidence type="ECO:0000256" key="7">
    <source>
        <dbReference type="PIRSR" id="PIRSR016262-1"/>
    </source>
</evidence>
<name>A0A7Y9FP44_9SPHN</name>
<reference evidence="11 12" key="2">
    <citation type="submission" date="2020-08" db="EMBL/GenBank/DDBJ databases">
        <title>The Agave Microbiome: Exploring the role of microbial communities in plant adaptations to desert environments.</title>
        <authorList>
            <person name="Partida-Martinez L.P."/>
        </authorList>
    </citation>
    <scope>NUCLEOTIDE SEQUENCE [LARGE SCALE GENOMIC DNA]</scope>
    <source>
        <strain evidence="11 12">AS2.3</strain>
    </source>
</reference>
<feature type="binding site" evidence="5 8">
    <location>
        <begin position="73"/>
        <end position="80"/>
    </location>
    <ligand>
        <name>substrate</name>
    </ligand>
</feature>
<evidence type="ECO:0000256" key="1">
    <source>
        <dbReference type="ARBA" id="ARBA00004821"/>
    </source>
</evidence>
<evidence type="ECO:0000313" key="11">
    <source>
        <dbReference type="EMBL" id="NYD90703.1"/>
    </source>
</evidence>
<dbReference type="EMBL" id="JACCBY010000003">
    <property type="protein sequence ID" value="NYD90703.1"/>
    <property type="molecule type" value="Genomic_DNA"/>
</dbReference>
<evidence type="ECO:0000256" key="2">
    <source>
        <dbReference type="ARBA" id="ARBA00022679"/>
    </source>
</evidence>
<protein>
    <recommendedName>
        <fullName evidence="5 6">Octanoyltransferase</fullName>
        <ecNumber evidence="5 6">2.3.1.181</ecNumber>
    </recommendedName>
    <alternativeName>
        <fullName evidence="5">Lipoate-protein ligase B</fullName>
    </alternativeName>
    <alternativeName>
        <fullName evidence="5">Lipoyl/octanoyl transferase</fullName>
    </alternativeName>
    <alternativeName>
        <fullName evidence="5">Octanoyl-[acyl-carrier-protein]-protein N-octanoyltransferase</fullName>
    </alternativeName>
</protein>
<keyword evidence="5" id="KW-0963">Cytoplasm</keyword>
<dbReference type="PANTHER" id="PTHR10993">
    <property type="entry name" value="OCTANOYLTRANSFERASE"/>
    <property type="match status" value="1"/>
</dbReference>
<evidence type="ECO:0000256" key="4">
    <source>
        <dbReference type="ARBA" id="ARBA00024732"/>
    </source>
</evidence>
<feature type="binding site" evidence="5 8">
    <location>
        <begin position="144"/>
        <end position="146"/>
    </location>
    <ligand>
        <name>substrate</name>
    </ligand>
</feature>
<evidence type="ECO:0000256" key="5">
    <source>
        <dbReference type="HAMAP-Rule" id="MF_00013"/>
    </source>
</evidence>
<reference evidence="11 12" key="1">
    <citation type="submission" date="2020-07" db="EMBL/GenBank/DDBJ databases">
        <authorList>
            <person name="Partida-Martinez L."/>
            <person name="Huntemann M."/>
            <person name="Clum A."/>
            <person name="Wang J."/>
            <person name="Palaniappan K."/>
            <person name="Ritter S."/>
            <person name="Chen I.-M."/>
            <person name="Stamatis D."/>
            <person name="Reddy T."/>
            <person name="O'Malley R."/>
            <person name="Daum C."/>
            <person name="Shapiro N."/>
            <person name="Ivanova N."/>
            <person name="Kyrpides N."/>
            <person name="Woyke T."/>
        </authorList>
    </citation>
    <scope>NUCLEOTIDE SEQUENCE [LARGE SCALE GENOMIC DNA]</scope>
    <source>
        <strain evidence="11 12">AS2.3</strain>
    </source>
</reference>
<sequence>MTEIDGIEWRVSPGLTPYDEALATMEARAAAVLAGEARELIWLLEHPPIYTAGTSASPGDLIDPRFPVVATGRGGKYTYHGPGQRIVYLVLDLGRRGRDVRCFVHGVEAWVIAALAELGVDAFRAEGRVGIWTRDGGPEAKIGAIGVRVRRWITLHGLAVNVAPDLTHFGGIVPCGLPEFPVTSLAELGRDSSLATFDAALALSAPAFLHSLSCPA</sequence>
<evidence type="ECO:0000256" key="6">
    <source>
        <dbReference type="PIRNR" id="PIRNR016262"/>
    </source>
</evidence>
<dbReference type="PROSITE" id="PS51733">
    <property type="entry name" value="BPL_LPL_CATALYTIC"/>
    <property type="match status" value="1"/>
</dbReference>
<dbReference type="NCBIfam" id="NF010925">
    <property type="entry name" value="PRK14345.1"/>
    <property type="match status" value="1"/>
</dbReference>
<proteinExistence type="inferred from homology"/>
<feature type="binding site" evidence="5 8">
    <location>
        <begin position="157"/>
        <end position="159"/>
    </location>
    <ligand>
        <name>substrate</name>
    </ligand>
</feature>
<dbReference type="PIRSF" id="PIRSF016262">
    <property type="entry name" value="LPLase"/>
    <property type="match status" value="1"/>
</dbReference>
<dbReference type="Pfam" id="PF21948">
    <property type="entry name" value="LplA-B_cat"/>
    <property type="match status" value="1"/>
</dbReference>
<evidence type="ECO:0000259" key="10">
    <source>
        <dbReference type="PROSITE" id="PS51733"/>
    </source>
</evidence>
<feature type="domain" description="BPL/LPL catalytic" evidence="10">
    <location>
        <begin position="35"/>
        <end position="213"/>
    </location>
</feature>
<dbReference type="HAMAP" id="MF_00013">
    <property type="entry name" value="LipB"/>
    <property type="match status" value="1"/>
</dbReference>
<dbReference type="InterPro" id="IPR020605">
    <property type="entry name" value="Octanoyltransferase_CS"/>
</dbReference>
<dbReference type="InterPro" id="IPR045864">
    <property type="entry name" value="aa-tRNA-synth_II/BPL/LPL"/>
</dbReference>
<gene>
    <name evidence="5" type="primary">lipB</name>
    <name evidence="11" type="ORF">HD841_002500</name>
</gene>
<comment type="pathway">
    <text evidence="1 5 6">Protein modification; protein lipoylation via endogenous pathway; protein N(6)-(lipoyl)lysine from octanoyl-[acyl-carrier-protein]: step 1/2.</text>
</comment>
<dbReference type="PROSITE" id="PS01313">
    <property type="entry name" value="LIPB"/>
    <property type="match status" value="1"/>
</dbReference>
<dbReference type="InterPro" id="IPR004143">
    <property type="entry name" value="BPL_LPL_catalytic"/>
</dbReference>
<dbReference type="PANTHER" id="PTHR10993:SF7">
    <property type="entry name" value="LIPOYLTRANSFERASE 2, MITOCHONDRIAL-RELATED"/>
    <property type="match status" value="1"/>
</dbReference>
<dbReference type="EC" id="2.3.1.181" evidence="5 6"/>
<feature type="site" description="Lowers pKa of active site Cys" evidence="5 9">
    <location>
        <position position="141"/>
    </location>
</feature>
<dbReference type="CDD" id="cd16444">
    <property type="entry name" value="LipB"/>
    <property type="match status" value="1"/>
</dbReference>
<comment type="miscellaneous">
    <text evidence="5">In the reaction, the free carboxyl group of octanoic acid is attached via an amide linkage to the epsilon-amino group of a specific lysine residue of lipoyl domains of lipoate-dependent enzymes.</text>
</comment>
<dbReference type="NCBIfam" id="NF010921">
    <property type="entry name" value="PRK14341.1"/>
    <property type="match status" value="1"/>
</dbReference>
<dbReference type="Proteomes" id="UP000517753">
    <property type="component" value="Unassembled WGS sequence"/>
</dbReference>
<dbReference type="SUPFAM" id="SSF55681">
    <property type="entry name" value="Class II aaRS and biotin synthetases"/>
    <property type="match status" value="1"/>
</dbReference>
<feature type="active site" description="Acyl-thioester intermediate" evidence="5 7">
    <location>
        <position position="175"/>
    </location>
</feature>
<organism evidence="11 12">
    <name type="scientific">Sphingomonas melonis</name>
    <dbReference type="NCBI Taxonomy" id="152682"/>
    <lineage>
        <taxon>Bacteria</taxon>
        <taxon>Pseudomonadati</taxon>
        <taxon>Pseudomonadota</taxon>
        <taxon>Alphaproteobacteria</taxon>
        <taxon>Sphingomonadales</taxon>
        <taxon>Sphingomonadaceae</taxon>
        <taxon>Sphingomonas</taxon>
    </lineage>
</organism>
<evidence type="ECO:0000256" key="9">
    <source>
        <dbReference type="PIRSR" id="PIRSR016262-3"/>
    </source>
</evidence>
<comment type="caution">
    <text evidence="11">The sequence shown here is derived from an EMBL/GenBank/DDBJ whole genome shotgun (WGS) entry which is preliminary data.</text>
</comment>
<dbReference type="GO" id="GO:0033819">
    <property type="term" value="F:lipoyl(octanoyl) transferase activity"/>
    <property type="evidence" value="ECO:0007669"/>
    <property type="project" value="UniProtKB-EC"/>
</dbReference>
<keyword evidence="12" id="KW-1185">Reference proteome</keyword>
<dbReference type="AlphaFoldDB" id="A0A7Y9FP44"/>
<dbReference type="GO" id="GO:0009249">
    <property type="term" value="P:protein lipoylation"/>
    <property type="evidence" value="ECO:0007669"/>
    <property type="project" value="InterPro"/>
</dbReference>
<dbReference type="Gene3D" id="3.30.930.10">
    <property type="entry name" value="Bira Bifunctional Protein, Domain 2"/>
    <property type="match status" value="1"/>
</dbReference>